<sequence>MEALEENLKLMVKTFRRERHRVLQSERTTVHGADSMLMVLQLAMAEVSKKRGGEFKVSLSDVLMAWKHLLVEKLHLPPPSCARLENHDLILEAYDSFLKRSNTVDLVDVLTTCKQLNVLDPEEPVSPIQLCGFLSGNWDLPEFPSTPSSKSRPCSSQVKMAVRRVFCSYLSLLINSKNDLALALTLNVPDRSLGHQAFTDIKHAARDSSTSLFLALTSFIRAIQLGGKGYAPAESNPLRKHVKGLSEYVQFMDNLEEILGETPDPSTCGARLVTAIRAALVKGRSSGDPVYAAAEETSEELKERISQLHQIQKLPADGNGTGISPARPKAYAVNHATAYGGRDTVKVLLALLDEEALAPPCRNKADLLCEDQPVLSGSEGTCTLLLFRSPEVSTGSSPEPLRNRVQNRLNLLKPKARERVVRSQFACTYKEEAELPLSRVLDFPSTSQVPTCVHPAPKTKTTLDDGFSSELKDGTTVESPSSGQTQELNEGQQGSAGLKQRSGAPQNKVTAPRGRQKDEVQMQTKSNKRKKLDRSKHDGSENEPPEKKQQIQASAKGAGRNVTKKTKLLAGQGKLTSFFRV</sequence>
<comment type="caution">
    <text evidence="13">The sequence shown here is derived from an EMBL/GenBank/DDBJ whole genome shotgun (WGS) entry which is preliminary data.</text>
</comment>
<evidence type="ECO:0000256" key="11">
    <source>
        <dbReference type="ARBA" id="ARBA00032731"/>
    </source>
</evidence>
<evidence type="ECO:0000256" key="4">
    <source>
        <dbReference type="ARBA" id="ARBA00014320"/>
    </source>
</evidence>
<dbReference type="GO" id="GO:2000042">
    <property type="term" value="P:negative regulation of double-strand break repair via homologous recombination"/>
    <property type="evidence" value="ECO:0007669"/>
    <property type="project" value="InterPro"/>
</dbReference>
<evidence type="ECO:0000256" key="3">
    <source>
        <dbReference type="ARBA" id="ARBA00009135"/>
    </source>
</evidence>
<evidence type="ECO:0000256" key="2">
    <source>
        <dbReference type="ARBA" id="ARBA00004496"/>
    </source>
</evidence>
<proteinExistence type="inferred from homology"/>
<feature type="compositionally biased region" description="Basic and acidic residues" evidence="12">
    <location>
        <begin position="535"/>
        <end position="549"/>
    </location>
</feature>
<keyword evidence="8" id="KW-0234">DNA repair</keyword>
<reference evidence="13" key="1">
    <citation type="journal article" name="BMC Genomics">
        <title>Long-read sequencing and de novo genome assembly of marine medaka (Oryzias melastigma).</title>
        <authorList>
            <person name="Liang P."/>
            <person name="Saqib H.S.A."/>
            <person name="Ni X."/>
            <person name="Shen Y."/>
        </authorList>
    </citation>
    <scope>NUCLEOTIDE SEQUENCE</scope>
    <source>
        <strain evidence="13">Bigg-433</strain>
    </source>
</reference>
<evidence type="ECO:0000256" key="1">
    <source>
        <dbReference type="ARBA" id="ARBA00004123"/>
    </source>
</evidence>
<dbReference type="GO" id="GO:0006281">
    <property type="term" value="P:DNA repair"/>
    <property type="evidence" value="ECO:0007669"/>
    <property type="project" value="UniProtKB-KW"/>
</dbReference>
<dbReference type="AlphaFoldDB" id="A0A834F5M0"/>
<dbReference type="EMBL" id="WKFB01000456">
    <property type="protein sequence ID" value="KAF6722406.1"/>
    <property type="molecule type" value="Genomic_DNA"/>
</dbReference>
<name>A0A834F5M0_ORYME</name>
<evidence type="ECO:0000313" key="14">
    <source>
        <dbReference type="Proteomes" id="UP000646548"/>
    </source>
</evidence>
<protein>
    <recommendedName>
        <fullName evidence="4">PCNA-interacting partner</fullName>
    </recommendedName>
    <alternativeName>
        <fullName evidence="10">PARP-1 binding protein</fullName>
    </alternativeName>
    <alternativeName>
        <fullName evidence="11">PARP1-binding protein</fullName>
    </alternativeName>
</protein>
<organism evidence="13 14">
    <name type="scientific">Oryzias melastigma</name>
    <name type="common">Marine medaka</name>
    <dbReference type="NCBI Taxonomy" id="30732"/>
    <lineage>
        <taxon>Eukaryota</taxon>
        <taxon>Metazoa</taxon>
        <taxon>Chordata</taxon>
        <taxon>Craniata</taxon>
        <taxon>Vertebrata</taxon>
        <taxon>Euteleostomi</taxon>
        <taxon>Actinopterygii</taxon>
        <taxon>Neopterygii</taxon>
        <taxon>Teleostei</taxon>
        <taxon>Neoteleostei</taxon>
        <taxon>Acanthomorphata</taxon>
        <taxon>Ovalentaria</taxon>
        <taxon>Atherinomorphae</taxon>
        <taxon>Beloniformes</taxon>
        <taxon>Adrianichthyidae</taxon>
        <taxon>Oryziinae</taxon>
        <taxon>Oryzias</taxon>
    </lineage>
</organism>
<evidence type="ECO:0000256" key="5">
    <source>
        <dbReference type="ARBA" id="ARBA00022490"/>
    </source>
</evidence>
<gene>
    <name evidence="13" type="ORF">FQA47_010697</name>
</gene>
<evidence type="ECO:0000256" key="9">
    <source>
        <dbReference type="ARBA" id="ARBA00023242"/>
    </source>
</evidence>
<dbReference type="Proteomes" id="UP000646548">
    <property type="component" value="Unassembled WGS sequence"/>
</dbReference>
<keyword evidence="7" id="KW-0238">DNA-binding</keyword>
<evidence type="ECO:0000256" key="10">
    <source>
        <dbReference type="ARBA" id="ARBA00031632"/>
    </source>
</evidence>
<accession>A0A834F5M0</accession>
<dbReference type="GO" id="GO:0005634">
    <property type="term" value="C:nucleus"/>
    <property type="evidence" value="ECO:0007669"/>
    <property type="project" value="UniProtKB-SubCell"/>
</dbReference>
<dbReference type="GO" id="GO:0000785">
    <property type="term" value="C:chromatin"/>
    <property type="evidence" value="ECO:0007669"/>
    <property type="project" value="TreeGrafter"/>
</dbReference>
<evidence type="ECO:0000256" key="6">
    <source>
        <dbReference type="ARBA" id="ARBA00022763"/>
    </source>
</evidence>
<dbReference type="Gene3D" id="1.10.486.10">
    <property type="entry name" value="PCRA, domain 4"/>
    <property type="match status" value="1"/>
</dbReference>
<feature type="region of interest" description="Disordered" evidence="12">
    <location>
        <begin position="445"/>
        <end position="568"/>
    </location>
</feature>
<evidence type="ECO:0000256" key="8">
    <source>
        <dbReference type="ARBA" id="ARBA00023204"/>
    </source>
</evidence>
<keyword evidence="5" id="KW-0963">Cytoplasm</keyword>
<keyword evidence="6" id="KW-0227">DNA damage</keyword>
<evidence type="ECO:0000256" key="7">
    <source>
        <dbReference type="ARBA" id="ARBA00023125"/>
    </source>
</evidence>
<dbReference type="GO" id="GO:0005737">
    <property type="term" value="C:cytoplasm"/>
    <property type="evidence" value="ECO:0007669"/>
    <property type="project" value="UniProtKB-SubCell"/>
</dbReference>
<feature type="compositionally biased region" description="Polar residues" evidence="12">
    <location>
        <begin position="476"/>
        <end position="495"/>
    </location>
</feature>
<evidence type="ECO:0000313" key="13">
    <source>
        <dbReference type="EMBL" id="KAF6722406.1"/>
    </source>
</evidence>
<dbReference type="PANTHER" id="PTHR32121:SF0">
    <property type="entry name" value="PCNA-INTERACTING PARTNER"/>
    <property type="match status" value="1"/>
</dbReference>
<keyword evidence="9" id="KW-0539">Nucleus</keyword>
<comment type="similarity">
    <text evidence="3">Belongs to the PARI family.</text>
</comment>
<comment type="subcellular location">
    <subcellularLocation>
        <location evidence="2">Cytoplasm</location>
    </subcellularLocation>
    <subcellularLocation>
        <location evidence="1">Nucleus</location>
    </subcellularLocation>
</comment>
<dbReference type="GO" id="GO:0003677">
    <property type="term" value="F:DNA binding"/>
    <property type="evidence" value="ECO:0007669"/>
    <property type="project" value="UniProtKB-KW"/>
</dbReference>
<evidence type="ECO:0000256" key="12">
    <source>
        <dbReference type="SAM" id="MobiDB-lite"/>
    </source>
</evidence>
<dbReference type="InterPro" id="IPR038932">
    <property type="entry name" value="PARPBP"/>
</dbReference>
<dbReference type="PANTHER" id="PTHR32121">
    <property type="entry name" value="PCNA-INTERACTING PARTNER"/>
    <property type="match status" value="1"/>
</dbReference>